<gene>
    <name evidence="3" type="ORF">TEA_003352</name>
</gene>
<evidence type="ECO:0000313" key="3">
    <source>
        <dbReference type="EMBL" id="THG00159.1"/>
    </source>
</evidence>
<feature type="compositionally biased region" description="Low complexity" evidence="1">
    <location>
        <begin position="107"/>
        <end position="128"/>
    </location>
</feature>
<dbReference type="AlphaFoldDB" id="A0A4S4DC24"/>
<evidence type="ECO:0000313" key="4">
    <source>
        <dbReference type="Proteomes" id="UP000306102"/>
    </source>
</evidence>
<accession>A0A4S4DC24</accession>
<feature type="region of interest" description="Disordered" evidence="1">
    <location>
        <begin position="107"/>
        <end position="149"/>
    </location>
</feature>
<protein>
    <recommendedName>
        <fullName evidence="2">DUF7963 domain-containing protein</fullName>
    </recommendedName>
</protein>
<organism evidence="3 4">
    <name type="scientific">Camellia sinensis var. sinensis</name>
    <name type="common">China tea</name>
    <dbReference type="NCBI Taxonomy" id="542762"/>
    <lineage>
        <taxon>Eukaryota</taxon>
        <taxon>Viridiplantae</taxon>
        <taxon>Streptophyta</taxon>
        <taxon>Embryophyta</taxon>
        <taxon>Tracheophyta</taxon>
        <taxon>Spermatophyta</taxon>
        <taxon>Magnoliopsida</taxon>
        <taxon>eudicotyledons</taxon>
        <taxon>Gunneridae</taxon>
        <taxon>Pentapetalae</taxon>
        <taxon>asterids</taxon>
        <taxon>Ericales</taxon>
        <taxon>Theaceae</taxon>
        <taxon>Camellia</taxon>
    </lineage>
</organism>
<dbReference type="InterPro" id="IPR058269">
    <property type="entry name" value="DUF7963"/>
</dbReference>
<dbReference type="Proteomes" id="UP000306102">
    <property type="component" value="Unassembled WGS sequence"/>
</dbReference>
<name>A0A4S4DC24_CAMSN</name>
<evidence type="ECO:0000256" key="1">
    <source>
        <dbReference type="SAM" id="MobiDB-lite"/>
    </source>
</evidence>
<keyword evidence="4" id="KW-1185">Reference proteome</keyword>
<proteinExistence type="predicted"/>
<feature type="domain" description="DUF7963" evidence="2">
    <location>
        <begin position="22"/>
        <end position="105"/>
    </location>
</feature>
<reference evidence="3 4" key="1">
    <citation type="journal article" date="2018" name="Proc. Natl. Acad. Sci. U.S.A.">
        <title>Draft genome sequence of Camellia sinensis var. sinensis provides insights into the evolution of the tea genome and tea quality.</title>
        <authorList>
            <person name="Wei C."/>
            <person name="Yang H."/>
            <person name="Wang S."/>
            <person name="Zhao J."/>
            <person name="Liu C."/>
            <person name="Gao L."/>
            <person name="Xia E."/>
            <person name="Lu Y."/>
            <person name="Tai Y."/>
            <person name="She G."/>
            <person name="Sun J."/>
            <person name="Cao H."/>
            <person name="Tong W."/>
            <person name="Gao Q."/>
            <person name="Li Y."/>
            <person name="Deng W."/>
            <person name="Jiang X."/>
            <person name="Wang W."/>
            <person name="Chen Q."/>
            <person name="Zhang S."/>
            <person name="Li H."/>
            <person name="Wu J."/>
            <person name="Wang P."/>
            <person name="Li P."/>
            <person name="Shi C."/>
            <person name="Zheng F."/>
            <person name="Jian J."/>
            <person name="Huang B."/>
            <person name="Shan D."/>
            <person name="Shi M."/>
            <person name="Fang C."/>
            <person name="Yue Y."/>
            <person name="Li F."/>
            <person name="Li D."/>
            <person name="Wei S."/>
            <person name="Han B."/>
            <person name="Jiang C."/>
            <person name="Yin Y."/>
            <person name="Xia T."/>
            <person name="Zhang Z."/>
            <person name="Bennetzen J.L."/>
            <person name="Zhao S."/>
            <person name="Wan X."/>
        </authorList>
    </citation>
    <scope>NUCLEOTIDE SEQUENCE [LARGE SCALE GENOMIC DNA]</scope>
    <source>
        <strain evidence="4">cv. Shuchazao</strain>
        <tissue evidence="3">Leaf</tissue>
    </source>
</reference>
<dbReference type="Pfam" id="PF25908">
    <property type="entry name" value="DUF7963"/>
    <property type="match status" value="1"/>
</dbReference>
<dbReference type="EMBL" id="SDRB02011788">
    <property type="protein sequence ID" value="THG00159.1"/>
    <property type="molecule type" value="Genomic_DNA"/>
</dbReference>
<comment type="caution">
    <text evidence="3">The sequence shown here is derived from an EMBL/GenBank/DDBJ whole genome shotgun (WGS) entry which is preliminary data.</text>
</comment>
<evidence type="ECO:0000259" key="2">
    <source>
        <dbReference type="Pfam" id="PF25908"/>
    </source>
</evidence>
<dbReference type="PANTHER" id="PTHR32166">
    <property type="entry name" value="OSJNBA0013A04.12 PROTEIN"/>
    <property type="match status" value="1"/>
</dbReference>
<sequence>MAATNTATQPVTPPPSTAALSTDELAAKAVNKRYEGLVMVRNKAIKGKGAWYWAHLEPILAHNSDTGLPKSVKLRCSLCDALFSASNPSRTASEHLKRGTCPNFNSLPKPISSISPSSMPSLTSPSSSQNHRKRPSSGGRGGGGSSSYQAQPLAIVDPSRFSVEAVSVASFAGGGGGALYGQQQHLMLSGGKEDLGALAMLEDSVKKLKSPKSSPGQTLLLELVGWDSEPKTWEGLAFVAGGALVEE</sequence>
<dbReference type="PANTHER" id="PTHR32166:SF24">
    <property type="entry name" value="F16P17.2 PROTEIN"/>
    <property type="match status" value="1"/>
</dbReference>